<accession>A0A239LIG1</accession>
<dbReference type="PANTHER" id="PTHR42852:SF17">
    <property type="entry name" value="THIOREDOXIN-LIKE PROTEIN HI_1115"/>
    <property type="match status" value="1"/>
</dbReference>
<dbReference type="EMBL" id="FZPD01000005">
    <property type="protein sequence ID" value="SNT30145.1"/>
    <property type="molecule type" value="Genomic_DNA"/>
</dbReference>
<dbReference type="OrthoDB" id="9815205at2"/>
<sequence length="176" mass="20530">MKKLLLLAVTLLPLLITAQQPTKEQIKQVADAKKEVKRMKGQPFPEFELATLDGETFTKEQLKGKIFLVNFWFTRCRPCIMEMPEMNEMVEEFQDEGIIFLAPTFDDESQVRKFLEKREFIYESIPDVKDFCVEMNVRSYPTHFVVNREGIIDKVVIGYSVMTVGTLKKSIRKLLK</sequence>
<dbReference type="SUPFAM" id="SSF52833">
    <property type="entry name" value="Thioredoxin-like"/>
    <property type="match status" value="1"/>
</dbReference>
<dbReference type="CDD" id="cd02966">
    <property type="entry name" value="TlpA_like_family"/>
    <property type="match status" value="1"/>
</dbReference>
<evidence type="ECO:0000256" key="1">
    <source>
        <dbReference type="SAM" id="SignalP"/>
    </source>
</evidence>
<keyword evidence="4" id="KW-1185">Reference proteome</keyword>
<reference evidence="3 4" key="1">
    <citation type="submission" date="2017-06" db="EMBL/GenBank/DDBJ databases">
        <authorList>
            <person name="Kim H.J."/>
            <person name="Triplett B.A."/>
        </authorList>
    </citation>
    <scope>NUCLEOTIDE SEQUENCE [LARGE SCALE GENOMIC DNA]</scope>
    <source>
        <strain evidence="3 4">DSM 19307</strain>
    </source>
</reference>
<name>A0A239LIG1_EKHLU</name>
<protein>
    <submittedName>
        <fullName evidence="3">Peroxiredoxin</fullName>
    </submittedName>
</protein>
<gene>
    <name evidence="3" type="ORF">SAMN05421640_3293</name>
</gene>
<organism evidence="3 4">
    <name type="scientific">Ekhidna lutea</name>
    <dbReference type="NCBI Taxonomy" id="447679"/>
    <lineage>
        <taxon>Bacteria</taxon>
        <taxon>Pseudomonadati</taxon>
        <taxon>Bacteroidota</taxon>
        <taxon>Cytophagia</taxon>
        <taxon>Cytophagales</taxon>
        <taxon>Reichenbachiellaceae</taxon>
        <taxon>Ekhidna</taxon>
    </lineage>
</organism>
<dbReference type="RefSeq" id="WP_089357954.1">
    <property type="nucleotide sequence ID" value="NZ_FZPD01000005.1"/>
</dbReference>
<dbReference type="PANTHER" id="PTHR42852">
    <property type="entry name" value="THIOL:DISULFIDE INTERCHANGE PROTEIN DSBE"/>
    <property type="match status" value="1"/>
</dbReference>
<dbReference type="PROSITE" id="PS51352">
    <property type="entry name" value="THIOREDOXIN_2"/>
    <property type="match status" value="1"/>
</dbReference>
<dbReference type="Proteomes" id="UP000198393">
    <property type="component" value="Unassembled WGS sequence"/>
</dbReference>
<dbReference type="InterPro" id="IPR000866">
    <property type="entry name" value="AhpC/TSA"/>
</dbReference>
<feature type="chain" id="PRO_5012624865" evidence="1">
    <location>
        <begin position="19"/>
        <end position="176"/>
    </location>
</feature>
<dbReference type="InterPro" id="IPR050553">
    <property type="entry name" value="Thioredoxin_ResA/DsbE_sf"/>
</dbReference>
<dbReference type="Pfam" id="PF00578">
    <property type="entry name" value="AhpC-TSA"/>
    <property type="match status" value="1"/>
</dbReference>
<dbReference type="InterPro" id="IPR036249">
    <property type="entry name" value="Thioredoxin-like_sf"/>
</dbReference>
<dbReference type="Gene3D" id="3.40.30.10">
    <property type="entry name" value="Glutaredoxin"/>
    <property type="match status" value="1"/>
</dbReference>
<dbReference type="AlphaFoldDB" id="A0A239LIG1"/>
<evidence type="ECO:0000259" key="2">
    <source>
        <dbReference type="PROSITE" id="PS51352"/>
    </source>
</evidence>
<feature type="signal peptide" evidence="1">
    <location>
        <begin position="1"/>
        <end position="18"/>
    </location>
</feature>
<proteinExistence type="predicted"/>
<feature type="domain" description="Thioredoxin" evidence="2">
    <location>
        <begin position="38"/>
        <end position="176"/>
    </location>
</feature>
<dbReference type="GO" id="GO:0016209">
    <property type="term" value="F:antioxidant activity"/>
    <property type="evidence" value="ECO:0007669"/>
    <property type="project" value="InterPro"/>
</dbReference>
<keyword evidence="1" id="KW-0732">Signal</keyword>
<dbReference type="GO" id="GO:0016491">
    <property type="term" value="F:oxidoreductase activity"/>
    <property type="evidence" value="ECO:0007669"/>
    <property type="project" value="InterPro"/>
</dbReference>
<dbReference type="InterPro" id="IPR013766">
    <property type="entry name" value="Thioredoxin_domain"/>
</dbReference>
<evidence type="ECO:0000313" key="4">
    <source>
        <dbReference type="Proteomes" id="UP000198393"/>
    </source>
</evidence>
<evidence type="ECO:0000313" key="3">
    <source>
        <dbReference type="EMBL" id="SNT30145.1"/>
    </source>
</evidence>